<accession>A0ABX1SHY7</accession>
<feature type="transmembrane region" description="Helical" evidence="7">
    <location>
        <begin position="302"/>
        <end position="321"/>
    </location>
</feature>
<feature type="region of interest" description="Disordered" evidence="6">
    <location>
        <begin position="1"/>
        <end position="30"/>
    </location>
</feature>
<proteinExistence type="predicted"/>
<dbReference type="InterPro" id="IPR001851">
    <property type="entry name" value="ABC_transp_permease"/>
</dbReference>
<keyword evidence="2" id="KW-1003">Cell membrane</keyword>
<evidence type="ECO:0000256" key="5">
    <source>
        <dbReference type="ARBA" id="ARBA00023136"/>
    </source>
</evidence>
<feature type="transmembrane region" description="Helical" evidence="7">
    <location>
        <begin position="34"/>
        <end position="51"/>
    </location>
</feature>
<sequence length="343" mass="35624">MSTADTTRARPGAVRPDEVAPTASGTPGRGRRRIGLTVAAAALLIALPWLTPGWTELLVIVQIFLLVVLGLDVLTGQAGQVSLGQTLFMAIGGYGAGLLTVRAGWPTWLAAIAPAVLAALVAAVLGRAFLRLRGYYLALATLGLAVVTQATTTGWGAVTGGPSGLVGVPSLNFGSWVVFSDEANYMVLLVLCTLGAVFTTNLRNSQTGRALAAVAHDPQAAAMLGIDAARYRTGAFVVSAVFASLAGSLYAYYLRFISPDVINVTVALSIVVMLSLGGVRSVVGPLLGVLLLQGLPLVGQSFALWQPLVAGIVLILVLTYLPEGLWGGLRALTRRALDRGRNR</sequence>
<evidence type="ECO:0000256" key="1">
    <source>
        <dbReference type="ARBA" id="ARBA00004651"/>
    </source>
</evidence>
<comment type="caution">
    <text evidence="8">The sequence shown here is derived from an EMBL/GenBank/DDBJ whole genome shotgun (WGS) entry which is preliminary data.</text>
</comment>
<gene>
    <name evidence="8" type="ORF">HF526_21510</name>
</gene>
<evidence type="ECO:0000256" key="7">
    <source>
        <dbReference type="SAM" id="Phobius"/>
    </source>
</evidence>
<name>A0ABX1SHY7_9PSEU</name>
<feature type="transmembrane region" description="Helical" evidence="7">
    <location>
        <begin position="57"/>
        <end position="75"/>
    </location>
</feature>
<keyword evidence="5 7" id="KW-0472">Membrane</keyword>
<evidence type="ECO:0000256" key="6">
    <source>
        <dbReference type="SAM" id="MobiDB-lite"/>
    </source>
</evidence>
<dbReference type="EMBL" id="JAAXLA010000044">
    <property type="protein sequence ID" value="NMH99874.1"/>
    <property type="molecule type" value="Genomic_DNA"/>
</dbReference>
<feature type="transmembrane region" description="Helical" evidence="7">
    <location>
        <begin position="137"/>
        <end position="158"/>
    </location>
</feature>
<feature type="transmembrane region" description="Helical" evidence="7">
    <location>
        <begin position="233"/>
        <end position="254"/>
    </location>
</feature>
<dbReference type="Proteomes" id="UP000820669">
    <property type="component" value="Unassembled WGS sequence"/>
</dbReference>
<dbReference type="Pfam" id="PF02653">
    <property type="entry name" value="BPD_transp_2"/>
    <property type="match status" value="1"/>
</dbReference>
<feature type="transmembrane region" description="Helical" evidence="7">
    <location>
        <begin position="111"/>
        <end position="130"/>
    </location>
</feature>
<keyword evidence="9" id="KW-1185">Reference proteome</keyword>
<feature type="transmembrane region" description="Helical" evidence="7">
    <location>
        <begin position="266"/>
        <end position="290"/>
    </location>
</feature>
<dbReference type="PANTHER" id="PTHR30482:SF10">
    <property type="entry name" value="HIGH-AFFINITY BRANCHED-CHAIN AMINO ACID TRANSPORT PROTEIN BRAE"/>
    <property type="match status" value="1"/>
</dbReference>
<dbReference type="PANTHER" id="PTHR30482">
    <property type="entry name" value="HIGH-AFFINITY BRANCHED-CHAIN AMINO ACID TRANSPORT SYSTEM PERMEASE"/>
    <property type="match status" value="1"/>
</dbReference>
<comment type="subcellular location">
    <subcellularLocation>
        <location evidence="1">Cell membrane</location>
        <topology evidence="1">Multi-pass membrane protein</topology>
    </subcellularLocation>
</comment>
<reference evidence="8 9" key="1">
    <citation type="submission" date="2020-04" db="EMBL/GenBank/DDBJ databases">
        <authorList>
            <person name="Klaysubun C."/>
            <person name="Duangmal K."/>
            <person name="Lipun K."/>
        </authorList>
    </citation>
    <scope>NUCLEOTIDE SEQUENCE [LARGE SCALE GENOMIC DNA]</scope>
    <source>
        <strain evidence="8 9">K10HN5</strain>
    </source>
</reference>
<organism evidence="8 9">
    <name type="scientific">Pseudonocardia acidicola</name>
    <dbReference type="NCBI Taxonomy" id="2724939"/>
    <lineage>
        <taxon>Bacteria</taxon>
        <taxon>Bacillati</taxon>
        <taxon>Actinomycetota</taxon>
        <taxon>Actinomycetes</taxon>
        <taxon>Pseudonocardiales</taxon>
        <taxon>Pseudonocardiaceae</taxon>
        <taxon>Pseudonocardia</taxon>
    </lineage>
</organism>
<keyword evidence="3 7" id="KW-0812">Transmembrane</keyword>
<keyword evidence="4 7" id="KW-1133">Transmembrane helix</keyword>
<dbReference type="InterPro" id="IPR043428">
    <property type="entry name" value="LivM-like"/>
</dbReference>
<evidence type="ECO:0000256" key="4">
    <source>
        <dbReference type="ARBA" id="ARBA00022989"/>
    </source>
</evidence>
<dbReference type="CDD" id="cd06581">
    <property type="entry name" value="TM_PBP1_LivM_like"/>
    <property type="match status" value="1"/>
</dbReference>
<evidence type="ECO:0000256" key="3">
    <source>
        <dbReference type="ARBA" id="ARBA00022692"/>
    </source>
</evidence>
<protein>
    <submittedName>
        <fullName evidence="8">Branched-chain amino acid ABC transporter permease</fullName>
    </submittedName>
</protein>
<evidence type="ECO:0000256" key="2">
    <source>
        <dbReference type="ARBA" id="ARBA00022475"/>
    </source>
</evidence>
<dbReference type="RefSeq" id="WP_169383358.1">
    <property type="nucleotide sequence ID" value="NZ_JAAXLA010000044.1"/>
</dbReference>
<evidence type="ECO:0000313" key="8">
    <source>
        <dbReference type="EMBL" id="NMH99874.1"/>
    </source>
</evidence>
<evidence type="ECO:0000313" key="9">
    <source>
        <dbReference type="Proteomes" id="UP000820669"/>
    </source>
</evidence>
<feature type="transmembrane region" description="Helical" evidence="7">
    <location>
        <begin position="87"/>
        <end position="105"/>
    </location>
</feature>